<protein>
    <submittedName>
        <fullName evidence="1">Uncharacterized protein</fullName>
    </submittedName>
</protein>
<proteinExistence type="predicted"/>
<evidence type="ECO:0000313" key="2">
    <source>
        <dbReference type="Proteomes" id="UP001141961"/>
    </source>
</evidence>
<evidence type="ECO:0000313" key="1">
    <source>
        <dbReference type="EMBL" id="MDB6247105.1"/>
    </source>
</evidence>
<name>A0AAW6BAW9_LACAM</name>
<organism evidence="1 2">
    <name type="scientific">Lactobacillus amylovorus</name>
    <dbReference type="NCBI Taxonomy" id="1604"/>
    <lineage>
        <taxon>Bacteria</taxon>
        <taxon>Bacillati</taxon>
        <taxon>Bacillota</taxon>
        <taxon>Bacilli</taxon>
        <taxon>Lactobacillales</taxon>
        <taxon>Lactobacillaceae</taxon>
        <taxon>Lactobacillus</taxon>
    </lineage>
</organism>
<dbReference type="AlphaFoldDB" id="A0AAW6BAW9"/>
<reference evidence="1" key="2">
    <citation type="submission" date="2022-10" db="EMBL/GenBank/DDBJ databases">
        <authorList>
            <person name="Kostovova I."/>
            <person name="Moravkova M."/>
            <person name="Pechar R."/>
        </authorList>
    </citation>
    <scope>NUCLEOTIDE SEQUENCE</scope>
    <source>
        <strain evidence="1">M597B</strain>
    </source>
</reference>
<comment type="caution">
    <text evidence="1">The sequence shown here is derived from an EMBL/GenBank/DDBJ whole genome shotgun (WGS) entry which is preliminary data.</text>
</comment>
<dbReference type="RefSeq" id="WP_271326620.1">
    <property type="nucleotide sequence ID" value="NZ_JAOTHC010000001.1"/>
</dbReference>
<dbReference type="Proteomes" id="UP001141961">
    <property type="component" value="Unassembled WGS sequence"/>
</dbReference>
<reference evidence="1" key="1">
    <citation type="journal article" date="2022" name="Microorganisms">
        <title>Antibiotic Susceptibility, Resistance Gene Determinants and Corresponding Genomic Regions in Lactobacillus amylovorus Isolates Derived from Wild Boars and Domestic Pigs.</title>
        <authorList>
            <person name="Moravkova M."/>
            <person name="Kostovova I."/>
            <person name="Kavanova K."/>
            <person name="Pechar R."/>
            <person name="Stanek S."/>
            <person name="Brychta A."/>
            <person name="Zeman M."/>
            <person name="Kubasova T."/>
        </authorList>
    </citation>
    <scope>NUCLEOTIDE SEQUENCE</scope>
    <source>
        <strain evidence="1">M597B</strain>
    </source>
</reference>
<gene>
    <name evidence="1" type="ORF">ODV14_07205</name>
</gene>
<sequence length="65" mass="7451">MNIIIKAMKDNLNELSNTKLSFETRSYIANVQIKLAEAFIQVLNAEGSHKFEIEKNHSKKSDLKD</sequence>
<accession>A0AAW6BAW9</accession>
<dbReference type="EMBL" id="JAOTHD010000021">
    <property type="protein sequence ID" value="MDB6247105.1"/>
    <property type="molecule type" value="Genomic_DNA"/>
</dbReference>